<evidence type="ECO:0000313" key="1">
    <source>
        <dbReference type="EMBL" id="PXF32632.1"/>
    </source>
</evidence>
<protein>
    <submittedName>
        <fullName evidence="1">Uncharacterized protein</fullName>
    </submittedName>
</protein>
<comment type="caution">
    <text evidence="1">The sequence shown here is derived from an EMBL/GenBank/DDBJ whole genome shotgun (WGS) entry which is preliminary data.</text>
</comment>
<gene>
    <name evidence="1" type="ORF">WH50_03360</name>
</gene>
<organism evidence="1 2">
    <name type="scientific">Pokkaliibacter plantistimulans</name>
    <dbReference type="NCBI Taxonomy" id="1635171"/>
    <lineage>
        <taxon>Bacteria</taxon>
        <taxon>Pseudomonadati</taxon>
        <taxon>Pseudomonadota</taxon>
        <taxon>Gammaproteobacteria</taxon>
        <taxon>Oceanospirillales</taxon>
        <taxon>Balneatrichaceae</taxon>
        <taxon>Pokkaliibacter</taxon>
    </lineage>
</organism>
<evidence type="ECO:0000313" key="2">
    <source>
        <dbReference type="Proteomes" id="UP000248090"/>
    </source>
</evidence>
<keyword evidence="2" id="KW-1185">Reference proteome</keyword>
<name>A0ABX5M175_9GAMM</name>
<dbReference type="EMBL" id="LAPT01000012">
    <property type="protein sequence ID" value="PXF32632.1"/>
    <property type="molecule type" value="Genomic_DNA"/>
</dbReference>
<accession>A0ABX5M175</accession>
<sequence length="113" mass="12593">MYSTCITLAGQQFARKYFPAEAVRPFRVLISSYAIDHVSHCHDQSSQALAAVPRLLHSLFMAMKSNPSARQLTFTVFDRQQPPVQLVATCHDLAQPSVMINVANENLSSMLDI</sequence>
<proteinExistence type="predicted"/>
<reference evidence="1 2" key="1">
    <citation type="submission" date="2015-03" db="EMBL/GenBank/DDBJ databases">
        <authorList>
            <person name="Krishnan R."/>
            <person name="Midha S."/>
            <person name="Patil P.B."/>
            <person name="Rameshkumar N."/>
        </authorList>
    </citation>
    <scope>NUCLEOTIDE SEQUENCE [LARGE SCALE GENOMIC DNA]</scope>
    <source>
        <strain evidence="1 2">L1E11</strain>
    </source>
</reference>
<dbReference type="Proteomes" id="UP000248090">
    <property type="component" value="Unassembled WGS sequence"/>
</dbReference>
<dbReference type="RefSeq" id="WP_110186032.1">
    <property type="nucleotide sequence ID" value="NZ_LAPT01000012.1"/>
</dbReference>